<evidence type="ECO:0000313" key="5">
    <source>
        <dbReference type="EMBL" id="AHE53956.1"/>
    </source>
</evidence>
<evidence type="ECO:0000256" key="2">
    <source>
        <dbReference type="ARBA" id="ARBA00022801"/>
    </source>
</evidence>
<dbReference type="PANTHER" id="PTHR48081">
    <property type="entry name" value="AB HYDROLASE SUPERFAMILY PROTEIN C4A8.06C"/>
    <property type="match status" value="1"/>
</dbReference>
<keyword evidence="6" id="KW-1185">Reference proteome</keyword>
<evidence type="ECO:0000313" key="6">
    <source>
        <dbReference type="Proteomes" id="UP000018851"/>
    </source>
</evidence>
<dbReference type="OrthoDB" id="9806180at2"/>
<feature type="domain" description="Alpha/beta hydrolase fold-3" evidence="4">
    <location>
        <begin position="88"/>
        <end position="292"/>
    </location>
</feature>
<accession>W0AA38</accession>
<keyword evidence="2" id="KW-0378">Hydrolase</keyword>
<dbReference type="HOGENOM" id="CLU_012494_6_4_5"/>
<dbReference type="AlphaFoldDB" id="W0AA38"/>
<evidence type="ECO:0000256" key="1">
    <source>
        <dbReference type="ARBA" id="ARBA00010515"/>
    </source>
</evidence>
<dbReference type="Gene3D" id="3.40.50.1820">
    <property type="entry name" value="alpha/beta hydrolase"/>
    <property type="match status" value="1"/>
</dbReference>
<gene>
    <name evidence="5" type="ORF">NX02_11225</name>
</gene>
<dbReference type="Proteomes" id="UP000018851">
    <property type="component" value="Chromosome"/>
</dbReference>
<dbReference type="PATRIC" id="fig|1123269.5.peg.2181"/>
<dbReference type="InterPro" id="IPR029058">
    <property type="entry name" value="AB_hydrolase_fold"/>
</dbReference>
<protein>
    <recommendedName>
        <fullName evidence="4">Alpha/beta hydrolase fold-3 domain-containing protein</fullName>
    </recommendedName>
</protein>
<dbReference type="RefSeq" id="WP_025292182.1">
    <property type="nucleotide sequence ID" value="NZ_CP006644.1"/>
</dbReference>
<proteinExistence type="inferred from homology"/>
<sequence>MIQPVDRAPYVRPDVAAFLAYLNNAPGPKLHELEPAAARQLIDAMRPLADAEPDTLALIRDLTVPGPAGALPARLYDARERREPGPLVLFFHGGGFVVGGLYSHEPFCTRAAALLDLPILVIDYRLAPEHPWPAAPDDCEAAARWAASATAVLERGVTSLVLAGDSAGATLAIVTAMALRDRPAAAPVIAQMPIYPAVDLRERAWASVTQFGAGHMLTIESMNWFTEQYRPDPLAVRGSPLLGDHHLMPPTLLLTAGLDPLRDQGRAYAAALIEAGVPVIFREAVGNIHGFINFAKGIPSSVGDIAGALAALRPMIAEAEANRVMAEAARTL</sequence>
<evidence type="ECO:0000256" key="3">
    <source>
        <dbReference type="PROSITE-ProRule" id="PRU10038"/>
    </source>
</evidence>
<dbReference type="InterPro" id="IPR013094">
    <property type="entry name" value="AB_hydrolase_3"/>
</dbReference>
<dbReference type="eggNOG" id="COG0657">
    <property type="taxonomic scope" value="Bacteria"/>
</dbReference>
<feature type="active site" evidence="3">
    <location>
        <position position="166"/>
    </location>
</feature>
<dbReference type="PANTHER" id="PTHR48081:SF8">
    <property type="entry name" value="ALPHA_BETA HYDROLASE FOLD-3 DOMAIN-CONTAINING PROTEIN-RELATED"/>
    <property type="match status" value="1"/>
</dbReference>
<comment type="similarity">
    <text evidence="1">Belongs to the 'GDXG' lipolytic enzyme family.</text>
</comment>
<dbReference type="SUPFAM" id="SSF53474">
    <property type="entry name" value="alpha/beta-Hydrolases"/>
    <property type="match status" value="1"/>
</dbReference>
<dbReference type="InterPro" id="IPR033140">
    <property type="entry name" value="Lipase_GDXG_put_SER_AS"/>
</dbReference>
<name>W0AA38_9SPHN</name>
<evidence type="ECO:0000259" key="4">
    <source>
        <dbReference type="Pfam" id="PF07859"/>
    </source>
</evidence>
<dbReference type="EMBL" id="CP006644">
    <property type="protein sequence ID" value="AHE53956.1"/>
    <property type="molecule type" value="Genomic_DNA"/>
</dbReference>
<dbReference type="KEGG" id="ssan:NX02_11225"/>
<dbReference type="STRING" id="1123269.NX02_11225"/>
<dbReference type="PROSITE" id="PS01174">
    <property type="entry name" value="LIPASE_GDXG_SER"/>
    <property type="match status" value="1"/>
</dbReference>
<organism evidence="5 6">
    <name type="scientific">Sphingomonas sanxanigenens DSM 19645 = NX02</name>
    <dbReference type="NCBI Taxonomy" id="1123269"/>
    <lineage>
        <taxon>Bacteria</taxon>
        <taxon>Pseudomonadati</taxon>
        <taxon>Pseudomonadota</taxon>
        <taxon>Alphaproteobacteria</taxon>
        <taxon>Sphingomonadales</taxon>
        <taxon>Sphingomonadaceae</taxon>
        <taxon>Sphingomonas</taxon>
    </lineage>
</organism>
<dbReference type="GO" id="GO:0016787">
    <property type="term" value="F:hydrolase activity"/>
    <property type="evidence" value="ECO:0007669"/>
    <property type="project" value="UniProtKB-KW"/>
</dbReference>
<dbReference type="Pfam" id="PF07859">
    <property type="entry name" value="Abhydrolase_3"/>
    <property type="match status" value="1"/>
</dbReference>
<reference evidence="5 6" key="1">
    <citation type="submission" date="2013-07" db="EMBL/GenBank/DDBJ databases">
        <title>Completed genome of Sphingomonas sanxanigenens NX02.</title>
        <authorList>
            <person name="Ma T."/>
            <person name="Huang H."/>
            <person name="Wu M."/>
            <person name="Li X."/>
            <person name="Li G."/>
        </authorList>
    </citation>
    <scope>NUCLEOTIDE SEQUENCE [LARGE SCALE GENOMIC DNA]</scope>
    <source>
        <strain evidence="5 6">NX02</strain>
    </source>
</reference>
<dbReference type="InterPro" id="IPR050300">
    <property type="entry name" value="GDXG_lipolytic_enzyme"/>
</dbReference>